<evidence type="ECO:0000259" key="8">
    <source>
        <dbReference type="PROSITE" id="PS51382"/>
    </source>
</evidence>
<feature type="compositionally biased region" description="Polar residues" evidence="6">
    <location>
        <begin position="1374"/>
        <end position="1387"/>
    </location>
</feature>
<feature type="region of interest" description="Disordered" evidence="6">
    <location>
        <begin position="1374"/>
        <end position="1444"/>
    </location>
</feature>
<feature type="compositionally biased region" description="Basic residues" evidence="6">
    <location>
        <begin position="36"/>
        <end position="45"/>
    </location>
</feature>
<dbReference type="InterPro" id="IPR003807">
    <property type="entry name" value="DUF202"/>
</dbReference>
<evidence type="ECO:0000313" key="10">
    <source>
        <dbReference type="Proteomes" id="UP000327013"/>
    </source>
</evidence>
<feature type="region of interest" description="Disordered" evidence="6">
    <location>
        <begin position="1"/>
        <end position="21"/>
    </location>
</feature>
<dbReference type="InterPro" id="IPR051572">
    <property type="entry name" value="VTC_Complex_Subunit"/>
</dbReference>
<dbReference type="PROSITE" id="PS51382">
    <property type="entry name" value="SPX"/>
    <property type="match status" value="1"/>
</dbReference>
<gene>
    <name evidence="9" type="ORF">FH972_021694</name>
</gene>
<keyword evidence="2" id="KW-0926">Vacuole</keyword>
<feature type="region of interest" description="Disordered" evidence="6">
    <location>
        <begin position="36"/>
        <end position="60"/>
    </location>
</feature>
<dbReference type="Gene3D" id="3.20.100.30">
    <property type="entry name" value="VTC, catalytic tunnel domain"/>
    <property type="match status" value="1"/>
</dbReference>
<dbReference type="Proteomes" id="UP000327013">
    <property type="component" value="Unassembled WGS sequence"/>
</dbReference>
<evidence type="ECO:0000256" key="7">
    <source>
        <dbReference type="SAM" id="Phobius"/>
    </source>
</evidence>
<dbReference type="OrthoDB" id="6493944at2759"/>
<feature type="compositionally biased region" description="Acidic residues" evidence="6">
    <location>
        <begin position="1430"/>
        <end position="1439"/>
    </location>
</feature>
<feature type="domain" description="SPX" evidence="8">
    <location>
        <begin position="827"/>
        <end position="995"/>
    </location>
</feature>
<dbReference type="GO" id="GO:0033254">
    <property type="term" value="C:vacuolar transporter chaperone complex"/>
    <property type="evidence" value="ECO:0007669"/>
    <property type="project" value="TreeGrafter"/>
</dbReference>
<dbReference type="InterPro" id="IPR018966">
    <property type="entry name" value="VTC_domain"/>
</dbReference>
<dbReference type="PANTHER" id="PTHR46140">
    <property type="entry name" value="VACUOLAR TRANSPORTER CHAPERONE 1-RELATED"/>
    <property type="match status" value="1"/>
</dbReference>
<reference evidence="9 10" key="1">
    <citation type="submission" date="2019-06" db="EMBL/GenBank/DDBJ databases">
        <title>A chromosomal-level reference genome of Carpinus fangiana (Coryloideae, Betulaceae).</title>
        <authorList>
            <person name="Yang X."/>
            <person name="Wang Z."/>
            <person name="Zhang L."/>
            <person name="Hao G."/>
            <person name="Liu J."/>
            <person name="Yang Y."/>
        </authorList>
    </citation>
    <scope>NUCLEOTIDE SEQUENCE [LARGE SCALE GENOMIC DNA]</scope>
    <source>
        <strain evidence="9">Cfa_2016G</strain>
        <tissue evidence="9">Leaf</tissue>
    </source>
</reference>
<keyword evidence="10" id="KW-1185">Reference proteome</keyword>
<feature type="compositionally biased region" description="Basic residues" evidence="6">
    <location>
        <begin position="1"/>
        <end position="12"/>
    </location>
</feature>
<accession>A0A5N6KQN6</accession>
<proteinExistence type="predicted"/>
<feature type="compositionally biased region" description="Low complexity" evidence="6">
    <location>
        <begin position="129"/>
        <end position="138"/>
    </location>
</feature>
<keyword evidence="3 7" id="KW-0812">Transmembrane</keyword>
<feature type="compositionally biased region" description="Polar residues" evidence="6">
    <location>
        <begin position="1416"/>
        <end position="1426"/>
    </location>
</feature>
<dbReference type="InterPro" id="IPR042267">
    <property type="entry name" value="VTC_sf"/>
</dbReference>
<evidence type="ECO:0000256" key="5">
    <source>
        <dbReference type="ARBA" id="ARBA00023136"/>
    </source>
</evidence>
<keyword evidence="4 7" id="KW-1133">Transmembrane helix</keyword>
<dbReference type="PANTHER" id="PTHR46140:SF2">
    <property type="entry name" value="VACUOLAR TRANSPORTER CHAPERONE 3 COMPLEX SUBUNIT 3-RELATED"/>
    <property type="match status" value="1"/>
</dbReference>
<evidence type="ECO:0000256" key="4">
    <source>
        <dbReference type="ARBA" id="ARBA00022989"/>
    </source>
</evidence>
<dbReference type="GO" id="GO:0005774">
    <property type="term" value="C:vacuolar membrane"/>
    <property type="evidence" value="ECO:0007669"/>
    <property type="project" value="UniProtKB-SubCell"/>
</dbReference>
<evidence type="ECO:0000256" key="1">
    <source>
        <dbReference type="ARBA" id="ARBA00004128"/>
    </source>
</evidence>
<feature type="transmembrane region" description="Helical" evidence="7">
    <location>
        <begin position="1566"/>
        <end position="1587"/>
    </location>
</feature>
<dbReference type="GO" id="GO:0006799">
    <property type="term" value="P:polyphosphate biosynthetic process"/>
    <property type="evidence" value="ECO:0007669"/>
    <property type="project" value="UniProtKB-ARBA"/>
</dbReference>
<feature type="transmembrane region" description="Helical" evidence="7">
    <location>
        <begin position="1502"/>
        <end position="1519"/>
    </location>
</feature>
<dbReference type="Pfam" id="PF02656">
    <property type="entry name" value="DUF202"/>
    <property type="match status" value="1"/>
</dbReference>
<dbReference type="CDD" id="cd12148">
    <property type="entry name" value="fungal_TF_MHR"/>
    <property type="match status" value="1"/>
</dbReference>
<comment type="subcellular location">
    <subcellularLocation>
        <location evidence="1">Vacuole membrane</location>
        <topology evidence="1">Multi-pass membrane protein</topology>
    </subcellularLocation>
</comment>
<organism evidence="9 10">
    <name type="scientific">Carpinus fangiana</name>
    <dbReference type="NCBI Taxonomy" id="176857"/>
    <lineage>
        <taxon>Eukaryota</taxon>
        <taxon>Viridiplantae</taxon>
        <taxon>Streptophyta</taxon>
        <taxon>Embryophyta</taxon>
        <taxon>Tracheophyta</taxon>
        <taxon>Spermatophyta</taxon>
        <taxon>Magnoliopsida</taxon>
        <taxon>eudicotyledons</taxon>
        <taxon>Gunneridae</taxon>
        <taxon>Pentapetalae</taxon>
        <taxon>rosids</taxon>
        <taxon>fabids</taxon>
        <taxon>Fagales</taxon>
        <taxon>Betulaceae</taxon>
        <taxon>Carpinus</taxon>
    </lineage>
</organism>
<evidence type="ECO:0000313" key="9">
    <source>
        <dbReference type="EMBL" id="KAB8338749.1"/>
    </source>
</evidence>
<keyword evidence="5 7" id="KW-0472">Membrane</keyword>
<feature type="transmembrane region" description="Helical" evidence="7">
    <location>
        <begin position="1526"/>
        <end position="1546"/>
    </location>
</feature>
<comment type="caution">
    <text evidence="9">The sequence shown here is derived from an EMBL/GenBank/DDBJ whole genome shotgun (WGS) entry which is preliminary data.</text>
</comment>
<feature type="region of interest" description="Disordered" evidence="6">
    <location>
        <begin position="88"/>
        <end position="201"/>
    </location>
</feature>
<protein>
    <recommendedName>
        <fullName evidence="8">SPX domain-containing protein</fullName>
    </recommendedName>
</protein>
<dbReference type="Pfam" id="PF09359">
    <property type="entry name" value="VTC"/>
    <property type="match status" value="1"/>
</dbReference>
<name>A0A5N6KQN6_9ROSI</name>
<evidence type="ECO:0000256" key="2">
    <source>
        <dbReference type="ARBA" id="ARBA00022554"/>
    </source>
</evidence>
<evidence type="ECO:0000256" key="6">
    <source>
        <dbReference type="SAM" id="MobiDB-lite"/>
    </source>
</evidence>
<dbReference type="CDD" id="cd14480">
    <property type="entry name" value="SPX_VTC2_like"/>
    <property type="match status" value="1"/>
</dbReference>
<dbReference type="InterPro" id="IPR004331">
    <property type="entry name" value="SPX_dom"/>
</dbReference>
<evidence type="ECO:0000256" key="3">
    <source>
        <dbReference type="ARBA" id="ARBA00022692"/>
    </source>
</evidence>
<dbReference type="EMBL" id="VIBQ01000010">
    <property type="protein sequence ID" value="KAB8338749.1"/>
    <property type="molecule type" value="Genomic_DNA"/>
</dbReference>
<sequence>MDFIARPRRAKHSMTSARGRAPGFIARDAGEAMATRLKRNSRNRSRSPGPAIDGSRQILRRATLPTPNLLHARLSRFTADETYSLAPDTMDGVNGVPADGQRAPPPVPATAPAPYTAGGGSASAPPPSSSSSEHPVGPDGTPLRLRKNGKAQSCEPCRKSKLRPPKRPATVPARASPAERPQLPRKPSNPGVNPLSLGSLGYRRSRGMRPKLFYGQTAHSAILSENRATLGEDGFDELDNETSNVWSNQHILNYGKAVLDWMPQQDVSEQALQRYFSITFSISTHEPTISYFHESFWSIYGSRLTGPRKSTRLFEVAEDLNKNTCKDSAQAPNTNAEFLQAFCGRWESVGLILLVYGSLAFMLPESDPLLGMLIPSDMSKKDYALSMLECADACLILCDELDVQSNMLAVMLFYRCVCLQSLLNVEGDTSLDLWKRAGSLLSTITGHGLHQLGPTTSGAILYQEQQKRTFAVSFMWVMSLAAFLGRPPPLSSRYALTPPPLDVSDARLMYEDLEAVTADLDESGWNVHNKIYPATLCRAGYMSSFMYEEILEISLGSQDQDPYSISARIRNLRVKLQVYQDQLPTIFRTPVTKGTFDTRTAWEVCGILQIQLANLHQLFLMERIDHPEKDEQRHLEAAHQMLNIIVVVWNERDRIPEHYDELHWYITCYGIPSASALGISLWKQAHSPQDNPPSRYRSEIIMNLSVFLACLDWIPPHDGNYVLCKRSRKLIRHILDGILTPQPQKASPSNMLDLSPFDFANMPDMPAFNAGLDDWFMADWASAPRSDLAHGPANCFFAPPTSAFIRPQPSARSLTQLHLAGPLQAAMHFERSLRRAIYEPWKDRYIDYQKLKNLLRDTGSDAGSVAPDDDDKWTEEDESAFVEELVNVQLEKIHSFQNDTLQKLRDSTSACEAKLDKLIESSEGKASEQDASTSGMRVVQGGEDALREVMKELDGITKEMNELEKYSRINYTGFLKAAKKHDRKRGHSYRVRPLMQVRLQALPFNKEDYSPMLYRCSTMYALIRSNLDPKTKPVPIEETASGERFTSYKFWVHPENMLELKTVILRRLPVLVYNSNTSKIAEGSSRDPTITSIYFDNPKFSLYTGKVEHSQEASSLRLRWYDQLSENPEIYCEKKTVYVDDTSSETKITTKTKYVQQFLAGEYKLDKDVQKRKDRFGEDSEQVKQFENDIGDIQSFVKENDLQPVLRANYTRTAFQIPGDNRVRITLDTNLALIREDSLDPDRPCREPEDWHRRDIDDADMEWPYSKIRKGEVSRFPFAVLEIRVRGDKNYEWVSDLMNSHLVKQTNRFSKFVHGVAQLFDDYVNAFPFWLNEVDTDIRKDPQQAFDEEQERRLQVAQDEVAVGSLLKKASPGFRQSFSSPVGSPSQKSDRHNSLRSASHLTPGKATVDMTRRQQKSSNGQQNGIKSTIEEEDSDEDDTAEVHQTRGISSYLPSLTKYGKKNFGQVKLPPGVKEPSFWIKDEGPVKIEAKVWLANQRTYIKWQHVAVLLASLSLGLFNAAGEHNYVARALALVYTLMAIFIAFWGYGLYLYRSNLIRKRSGKDLDFVFGPVLVCVGLTVALFLNFGFKYQAMKHNEGAHPGNGTHTFVVGEL</sequence>